<keyword evidence="6 7" id="KW-0472">Membrane</keyword>
<evidence type="ECO:0000313" key="10">
    <source>
        <dbReference type="Proteomes" id="UP000600171"/>
    </source>
</evidence>
<protein>
    <recommendedName>
        <fullName evidence="8">YetF C-terminal domain-containing protein</fullName>
    </recommendedName>
</protein>
<evidence type="ECO:0000313" key="9">
    <source>
        <dbReference type="EMBL" id="GGH66783.1"/>
    </source>
</evidence>
<gene>
    <name evidence="9" type="ORF">GCM10007359_21260</name>
</gene>
<dbReference type="PANTHER" id="PTHR34582">
    <property type="entry name" value="UPF0702 TRANSMEMBRANE PROTEIN YCAP"/>
    <property type="match status" value="1"/>
</dbReference>
<feature type="transmembrane region" description="Helical" evidence="7">
    <location>
        <begin position="76"/>
        <end position="96"/>
    </location>
</feature>
<evidence type="ECO:0000259" key="8">
    <source>
        <dbReference type="Pfam" id="PF04239"/>
    </source>
</evidence>
<accession>A0A917IXM8</accession>
<evidence type="ECO:0000256" key="7">
    <source>
        <dbReference type="SAM" id="Phobius"/>
    </source>
</evidence>
<keyword evidence="4 7" id="KW-0812">Transmembrane</keyword>
<dbReference type="Proteomes" id="UP000600171">
    <property type="component" value="Unassembled WGS sequence"/>
</dbReference>
<name>A0A917IXM8_9MICC</name>
<comment type="caution">
    <text evidence="9">The sequence shown here is derived from an EMBL/GenBank/DDBJ whole genome shotgun (WGS) entry which is preliminary data.</text>
</comment>
<feature type="domain" description="YetF C-terminal" evidence="8">
    <location>
        <begin position="105"/>
        <end position="167"/>
    </location>
</feature>
<keyword evidence="10" id="KW-1185">Reference proteome</keyword>
<reference evidence="9 10" key="1">
    <citation type="journal article" date="2014" name="Int. J. Syst. Evol. Microbiol.">
        <title>Complete genome sequence of Corynebacterium casei LMG S-19264T (=DSM 44701T), isolated from a smear-ripened cheese.</title>
        <authorList>
            <consortium name="US DOE Joint Genome Institute (JGI-PGF)"/>
            <person name="Walter F."/>
            <person name="Albersmeier A."/>
            <person name="Kalinowski J."/>
            <person name="Ruckert C."/>
        </authorList>
    </citation>
    <scope>NUCLEOTIDE SEQUENCE [LARGE SCALE GENOMIC DNA]</scope>
    <source>
        <strain evidence="9 10">CCM 8669</strain>
    </source>
</reference>
<dbReference type="Gene3D" id="3.30.240.20">
    <property type="entry name" value="bsu07140 like domains"/>
    <property type="match status" value="1"/>
</dbReference>
<organism evidence="9 10">
    <name type="scientific">Rothia aerolata</name>
    <dbReference type="NCBI Taxonomy" id="1812262"/>
    <lineage>
        <taxon>Bacteria</taxon>
        <taxon>Bacillati</taxon>
        <taxon>Actinomycetota</taxon>
        <taxon>Actinomycetes</taxon>
        <taxon>Micrococcales</taxon>
        <taxon>Micrococcaceae</taxon>
        <taxon>Rothia</taxon>
    </lineage>
</organism>
<dbReference type="EMBL" id="BMDC01000004">
    <property type="protein sequence ID" value="GGH66783.1"/>
    <property type="molecule type" value="Genomic_DNA"/>
</dbReference>
<feature type="transmembrane region" description="Helical" evidence="7">
    <location>
        <begin position="20"/>
        <end position="39"/>
    </location>
</feature>
<comment type="similarity">
    <text evidence="2">Belongs to the UPF0702 family.</text>
</comment>
<comment type="subcellular location">
    <subcellularLocation>
        <location evidence="1">Cell membrane</location>
        <topology evidence="1">Multi-pass membrane protein</topology>
    </subcellularLocation>
</comment>
<evidence type="ECO:0000256" key="2">
    <source>
        <dbReference type="ARBA" id="ARBA00006448"/>
    </source>
</evidence>
<keyword evidence="3" id="KW-1003">Cell membrane</keyword>
<dbReference type="AlphaFoldDB" id="A0A917IXM8"/>
<keyword evidence="5 7" id="KW-1133">Transmembrane helix</keyword>
<dbReference type="PANTHER" id="PTHR34582:SF6">
    <property type="entry name" value="UPF0702 TRANSMEMBRANE PROTEIN YCAP"/>
    <property type="match status" value="1"/>
</dbReference>
<dbReference type="InterPro" id="IPR007353">
    <property type="entry name" value="DUF421"/>
</dbReference>
<proteinExistence type="inferred from homology"/>
<dbReference type="Pfam" id="PF04239">
    <property type="entry name" value="DUF421"/>
    <property type="match status" value="1"/>
</dbReference>
<evidence type="ECO:0000256" key="3">
    <source>
        <dbReference type="ARBA" id="ARBA00022475"/>
    </source>
</evidence>
<sequence>MTPPEGLHTYAYYLGIEPWRIPIVMLSALGIYLAFLLFVKLFGVRVLTGWNGFDAIIIIMFGAVAGRVIIGHPPTLAAGVIGLGTLMVLEMIFGAVQSVTGIRSLNVKPRVIVAHGKILEKNLRRAHLTRVEVFGALRRAGVAQLSQAQCVILESTGGLSVIREGEKVDPSFLAGVIDAEKV</sequence>
<evidence type="ECO:0000256" key="1">
    <source>
        <dbReference type="ARBA" id="ARBA00004651"/>
    </source>
</evidence>
<evidence type="ECO:0000256" key="6">
    <source>
        <dbReference type="ARBA" id="ARBA00023136"/>
    </source>
</evidence>
<dbReference type="GO" id="GO:0005886">
    <property type="term" value="C:plasma membrane"/>
    <property type="evidence" value="ECO:0007669"/>
    <property type="project" value="UniProtKB-SubCell"/>
</dbReference>
<dbReference type="RefSeq" id="WP_188360341.1">
    <property type="nucleotide sequence ID" value="NZ_BMDC01000004.1"/>
</dbReference>
<feature type="transmembrane region" description="Helical" evidence="7">
    <location>
        <begin position="51"/>
        <end position="70"/>
    </location>
</feature>
<evidence type="ECO:0000256" key="5">
    <source>
        <dbReference type="ARBA" id="ARBA00022989"/>
    </source>
</evidence>
<dbReference type="InterPro" id="IPR023090">
    <property type="entry name" value="UPF0702_alpha/beta_dom_sf"/>
</dbReference>
<evidence type="ECO:0000256" key="4">
    <source>
        <dbReference type="ARBA" id="ARBA00022692"/>
    </source>
</evidence>